<dbReference type="Proteomes" id="UP000320293">
    <property type="component" value="Unassembled WGS sequence"/>
</dbReference>
<comment type="caution">
    <text evidence="1">The sequence shown here is derived from an EMBL/GenBank/DDBJ whole genome shotgun (WGS) entry which is preliminary data.</text>
</comment>
<dbReference type="AlphaFoldDB" id="A0A552FLN9"/>
<protein>
    <submittedName>
        <fullName evidence="1">Uncharacterized protein</fullName>
    </submittedName>
</protein>
<evidence type="ECO:0000313" key="1">
    <source>
        <dbReference type="EMBL" id="TRU47619.1"/>
    </source>
</evidence>
<name>A0A552FLN9_MICAE</name>
<organism evidence="1 2">
    <name type="scientific">Microcystis aeruginosa Ma_QC_Ca_00000000_S207</name>
    <dbReference type="NCBI Taxonomy" id="2486251"/>
    <lineage>
        <taxon>Bacteria</taxon>
        <taxon>Bacillati</taxon>
        <taxon>Cyanobacteriota</taxon>
        <taxon>Cyanophyceae</taxon>
        <taxon>Oscillatoriophycideae</taxon>
        <taxon>Chroococcales</taxon>
        <taxon>Microcystaceae</taxon>
        <taxon>Microcystis</taxon>
    </lineage>
</organism>
<gene>
    <name evidence="1" type="ORF">EWV91_10565</name>
</gene>
<accession>A0A552FLN9</accession>
<evidence type="ECO:0000313" key="2">
    <source>
        <dbReference type="Proteomes" id="UP000320293"/>
    </source>
</evidence>
<reference evidence="1 2" key="1">
    <citation type="submission" date="2019-01" db="EMBL/GenBank/DDBJ databases">
        <title>Coherence of Microcystis species and biogeography revealed through population genomics.</title>
        <authorList>
            <person name="Perez-Carrascal O.M."/>
            <person name="Terrat Y."/>
            <person name="Giani A."/>
            <person name="Fortin N."/>
            <person name="Tromas N."/>
            <person name="Shapiro B.J."/>
        </authorList>
    </citation>
    <scope>NUCLEOTIDE SEQUENCE [LARGE SCALE GENOMIC DNA]</scope>
    <source>
        <strain evidence="1">Ma_QC_Ca_00000000_S207</strain>
    </source>
</reference>
<dbReference type="EMBL" id="SFBF01000202">
    <property type="protein sequence ID" value="TRU47619.1"/>
    <property type="molecule type" value="Genomic_DNA"/>
</dbReference>
<proteinExistence type="predicted"/>
<sequence>MSIGYISREALMQEAKGRINNQFLITRFSIISDMSNQETKPASISLNARKQSVDFPQNPEQPLLVEELEWSETEVKESYYHLQHLENDWNAPKINIYYKL</sequence>